<dbReference type="EMBL" id="BQKB01000042">
    <property type="protein sequence ID" value="GJM53567.1"/>
    <property type="molecule type" value="Genomic_DNA"/>
</dbReference>
<dbReference type="GO" id="GO:0008840">
    <property type="term" value="F:4-hydroxy-tetrahydrodipicolinate synthase activity"/>
    <property type="evidence" value="ECO:0007669"/>
    <property type="project" value="UniProtKB-UniRule"/>
</dbReference>
<evidence type="ECO:0000256" key="4">
    <source>
        <dbReference type="ARBA" id="ARBA00012086"/>
    </source>
</evidence>
<dbReference type="Proteomes" id="UP001207736">
    <property type="component" value="Unassembled WGS sequence"/>
</dbReference>
<evidence type="ECO:0000256" key="12">
    <source>
        <dbReference type="HAMAP-Rule" id="MF_00418"/>
    </source>
</evidence>
<keyword evidence="7 12" id="KW-0220">Diaminopimelate biosynthesis</keyword>
<organism evidence="16 18">
    <name type="scientific">Capnocytophaga catalasegens</name>
    <dbReference type="NCBI Taxonomy" id="1004260"/>
    <lineage>
        <taxon>Bacteria</taxon>
        <taxon>Pseudomonadati</taxon>
        <taxon>Bacteroidota</taxon>
        <taxon>Flavobacteriia</taxon>
        <taxon>Flavobacteriales</taxon>
        <taxon>Flavobacteriaceae</taxon>
        <taxon>Capnocytophaga</taxon>
    </lineage>
</organism>
<evidence type="ECO:0000256" key="3">
    <source>
        <dbReference type="ARBA" id="ARBA00007592"/>
    </source>
</evidence>
<evidence type="ECO:0000313" key="17">
    <source>
        <dbReference type="EMBL" id="GJM53567.1"/>
    </source>
</evidence>
<dbReference type="PRINTS" id="PR00146">
    <property type="entry name" value="DHPICSNTHASE"/>
</dbReference>
<evidence type="ECO:0000256" key="9">
    <source>
        <dbReference type="ARBA" id="ARBA00023239"/>
    </source>
</evidence>
<evidence type="ECO:0000313" key="16">
    <source>
        <dbReference type="EMBL" id="GJM50602.1"/>
    </source>
</evidence>
<protein>
    <recommendedName>
        <fullName evidence="4 12">4-hydroxy-tetrahydrodipicolinate synthase</fullName>
        <shortName evidence="12">HTPA synthase</shortName>
        <ecNumber evidence="4 12">4.3.3.7</ecNumber>
    </recommendedName>
</protein>
<dbReference type="PROSITE" id="PS00666">
    <property type="entry name" value="DHDPS_2"/>
    <property type="match status" value="1"/>
</dbReference>
<dbReference type="PANTHER" id="PTHR12128">
    <property type="entry name" value="DIHYDRODIPICOLINATE SYNTHASE"/>
    <property type="match status" value="1"/>
</dbReference>
<comment type="similarity">
    <text evidence="3 12 13">Belongs to the DapA family.</text>
</comment>
<name>A0AAV5B010_9FLAO</name>
<keyword evidence="5 12" id="KW-0963">Cytoplasm</keyword>
<feature type="active site" description="Proton donor/acceptor" evidence="12 14">
    <location>
        <position position="137"/>
    </location>
</feature>
<keyword evidence="6 12" id="KW-0028">Amino-acid biosynthesis</keyword>
<dbReference type="GO" id="GO:0009089">
    <property type="term" value="P:lysine biosynthetic process via diaminopimelate"/>
    <property type="evidence" value="ECO:0007669"/>
    <property type="project" value="UniProtKB-UniRule"/>
</dbReference>
<keyword evidence="8 12" id="KW-0457">Lysine biosynthesis</keyword>
<feature type="binding site" evidence="12 15">
    <location>
        <position position="208"/>
    </location>
    <ligand>
        <name>pyruvate</name>
        <dbReference type="ChEBI" id="CHEBI:15361"/>
    </ligand>
</feature>
<reference evidence="16 19" key="1">
    <citation type="submission" date="2021-11" db="EMBL/GenBank/DDBJ databases">
        <title>Draft genome sequence of Capnocytophaga sp. strain KC07075 isolated from cat oral cavity.</title>
        <authorList>
            <person name="Suzuki M."/>
            <person name="Imaoka K."/>
            <person name="Kimura M."/>
            <person name="Morikawa S."/>
            <person name="Maeda K."/>
        </authorList>
    </citation>
    <scope>NUCLEOTIDE SEQUENCE</scope>
    <source>
        <strain evidence="16">KC07075</strain>
        <strain evidence="17 19">KC07079</strain>
    </source>
</reference>
<dbReference type="PIRSF" id="PIRSF001365">
    <property type="entry name" value="DHDPS"/>
    <property type="match status" value="1"/>
</dbReference>
<evidence type="ECO:0000256" key="8">
    <source>
        <dbReference type="ARBA" id="ARBA00023154"/>
    </source>
</evidence>
<keyword evidence="19" id="KW-1185">Reference proteome</keyword>
<dbReference type="GO" id="GO:0019877">
    <property type="term" value="P:diaminopimelate biosynthetic process"/>
    <property type="evidence" value="ECO:0007669"/>
    <property type="project" value="UniProtKB-UniRule"/>
</dbReference>
<evidence type="ECO:0000313" key="19">
    <source>
        <dbReference type="Proteomes" id="UP001208692"/>
    </source>
</evidence>
<dbReference type="AlphaFoldDB" id="A0AAV5B010"/>
<dbReference type="SUPFAM" id="SSF51569">
    <property type="entry name" value="Aldolase"/>
    <property type="match status" value="1"/>
</dbReference>
<comment type="pathway">
    <text evidence="2 12">Amino-acid biosynthesis; L-lysine biosynthesis via DAP pathway; (S)-tetrahydrodipicolinate from L-aspartate: step 3/4.</text>
</comment>
<evidence type="ECO:0000256" key="7">
    <source>
        <dbReference type="ARBA" id="ARBA00022915"/>
    </source>
</evidence>
<feature type="active site" description="Schiff-base intermediate with substrate" evidence="12 14">
    <location>
        <position position="166"/>
    </location>
</feature>
<keyword evidence="10 12" id="KW-0704">Schiff base</keyword>
<feature type="binding site" evidence="12 15">
    <location>
        <position position="49"/>
    </location>
    <ligand>
        <name>pyruvate</name>
        <dbReference type="ChEBI" id="CHEBI:15361"/>
    </ligand>
</feature>
<accession>A0AAV5B010</accession>
<dbReference type="CDD" id="cd00950">
    <property type="entry name" value="DHDPS"/>
    <property type="match status" value="1"/>
</dbReference>
<evidence type="ECO:0000256" key="1">
    <source>
        <dbReference type="ARBA" id="ARBA00003294"/>
    </source>
</evidence>
<evidence type="ECO:0000256" key="15">
    <source>
        <dbReference type="PIRSR" id="PIRSR001365-2"/>
    </source>
</evidence>
<evidence type="ECO:0000313" key="18">
    <source>
        <dbReference type="Proteomes" id="UP001207736"/>
    </source>
</evidence>
<evidence type="ECO:0000256" key="14">
    <source>
        <dbReference type="PIRSR" id="PIRSR001365-1"/>
    </source>
</evidence>
<gene>
    <name evidence="12 16" type="primary">dapA</name>
    <name evidence="16" type="ORF">RCZ15_15750</name>
    <name evidence="17" type="ORF">RCZ16_18830</name>
</gene>
<dbReference type="HAMAP" id="MF_00418">
    <property type="entry name" value="DapA"/>
    <property type="match status" value="1"/>
</dbReference>
<sequence length="295" mass="32459">MKNKLLRGTGVALVTPFQSNKTIDKQSLIQLVNYVIEGGVEYLVVLGTTAETTTLTKEEKKLVKSTITQTNNGRLPMVLGIGGNNTQAIIDEIAQTDLTLYSAILSVSPYYNKPSQEGIYQHFKAIAQSTSHDILLYNVPGRTGSNITAETTLRLAYDCPNIIGIKEASGNIVQIMQIIQRKPQNFLVISGDDCTALPTVLMGGDGVISVIGQGLPYDFSQMIREGLHHNIDKALVFQYKLLNGFDLIFKEGNPVGIKSLLKLKNITSNFVRLPLVEASSELENLLKEYMIQQKL</sequence>
<evidence type="ECO:0000256" key="6">
    <source>
        <dbReference type="ARBA" id="ARBA00022605"/>
    </source>
</evidence>
<evidence type="ECO:0000256" key="11">
    <source>
        <dbReference type="ARBA" id="ARBA00047836"/>
    </source>
</evidence>
<dbReference type="RefSeq" id="WP_264845710.1">
    <property type="nucleotide sequence ID" value="NZ_BPMA01000014.1"/>
</dbReference>
<feature type="site" description="Part of a proton relay during catalysis" evidence="12">
    <location>
        <position position="111"/>
    </location>
</feature>
<dbReference type="NCBIfam" id="TIGR00674">
    <property type="entry name" value="dapA"/>
    <property type="match status" value="1"/>
</dbReference>
<keyword evidence="9 12" id="KW-0456">Lyase</keyword>
<comment type="subunit">
    <text evidence="12">Homotetramer; dimer of dimers.</text>
</comment>
<dbReference type="EC" id="4.3.3.7" evidence="4 12"/>
<evidence type="ECO:0000256" key="5">
    <source>
        <dbReference type="ARBA" id="ARBA00022490"/>
    </source>
</evidence>
<dbReference type="InterPro" id="IPR013785">
    <property type="entry name" value="Aldolase_TIM"/>
</dbReference>
<dbReference type="SMART" id="SM01130">
    <property type="entry name" value="DHDPS"/>
    <property type="match status" value="1"/>
</dbReference>
<comment type="function">
    <text evidence="1 12">Catalyzes the condensation of (S)-aspartate-beta-semialdehyde [(S)-ASA] and pyruvate to 4-hydroxy-tetrahydrodipicolinate (HTPA).</text>
</comment>
<dbReference type="GO" id="GO:0005829">
    <property type="term" value="C:cytosol"/>
    <property type="evidence" value="ECO:0007669"/>
    <property type="project" value="TreeGrafter"/>
</dbReference>
<dbReference type="EMBL" id="BQKA01000030">
    <property type="protein sequence ID" value="GJM50602.1"/>
    <property type="molecule type" value="Genomic_DNA"/>
</dbReference>
<dbReference type="Proteomes" id="UP001208692">
    <property type="component" value="Unassembled WGS sequence"/>
</dbReference>
<dbReference type="PANTHER" id="PTHR12128:SF66">
    <property type="entry name" value="4-HYDROXY-2-OXOGLUTARATE ALDOLASE, MITOCHONDRIAL"/>
    <property type="match status" value="1"/>
</dbReference>
<evidence type="ECO:0000256" key="10">
    <source>
        <dbReference type="ARBA" id="ARBA00023270"/>
    </source>
</evidence>
<comment type="subcellular location">
    <subcellularLocation>
        <location evidence="12">Cytoplasm</location>
    </subcellularLocation>
</comment>
<proteinExistence type="inferred from homology"/>
<dbReference type="InterPro" id="IPR020625">
    <property type="entry name" value="Schiff_base-form_aldolases_AS"/>
</dbReference>
<dbReference type="Gene3D" id="3.20.20.70">
    <property type="entry name" value="Aldolase class I"/>
    <property type="match status" value="1"/>
</dbReference>
<feature type="site" description="Part of a proton relay during catalysis" evidence="12">
    <location>
        <position position="48"/>
    </location>
</feature>
<comment type="caution">
    <text evidence="16">The sequence shown here is derived from an EMBL/GenBank/DDBJ whole genome shotgun (WGS) entry which is preliminary data.</text>
</comment>
<comment type="catalytic activity">
    <reaction evidence="11 12">
        <text>L-aspartate 4-semialdehyde + pyruvate = (2S,4S)-4-hydroxy-2,3,4,5-tetrahydrodipicolinate + H2O + H(+)</text>
        <dbReference type="Rhea" id="RHEA:34171"/>
        <dbReference type="ChEBI" id="CHEBI:15361"/>
        <dbReference type="ChEBI" id="CHEBI:15377"/>
        <dbReference type="ChEBI" id="CHEBI:15378"/>
        <dbReference type="ChEBI" id="CHEBI:67139"/>
        <dbReference type="ChEBI" id="CHEBI:537519"/>
        <dbReference type="EC" id="4.3.3.7"/>
    </reaction>
</comment>
<dbReference type="InterPro" id="IPR002220">
    <property type="entry name" value="DapA-like"/>
</dbReference>
<dbReference type="Pfam" id="PF00701">
    <property type="entry name" value="DHDPS"/>
    <property type="match status" value="1"/>
</dbReference>
<evidence type="ECO:0000256" key="13">
    <source>
        <dbReference type="PIRNR" id="PIRNR001365"/>
    </source>
</evidence>
<comment type="caution">
    <text evidence="12">Was originally thought to be a dihydrodipicolinate synthase (DHDPS), catalyzing the condensation of (S)-aspartate-beta-semialdehyde [(S)-ASA] and pyruvate to dihydrodipicolinate (DHDP). However, it was shown in E.coli that the product of the enzymatic reaction is not dihydrodipicolinate but in fact (4S)-4-hydroxy-2,3,4,5-tetrahydro-(2S)-dipicolinic acid (HTPA), and that the consecutive dehydration reaction leading to DHDP is not spontaneous but catalyzed by DapB.</text>
</comment>
<evidence type="ECO:0000256" key="2">
    <source>
        <dbReference type="ARBA" id="ARBA00005120"/>
    </source>
</evidence>
<dbReference type="InterPro" id="IPR005263">
    <property type="entry name" value="DapA"/>
</dbReference>